<dbReference type="SUPFAM" id="SSF53335">
    <property type="entry name" value="S-adenosyl-L-methionine-dependent methyltransferases"/>
    <property type="match status" value="1"/>
</dbReference>
<reference evidence="2 3" key="1">
    <citation type="submission" date="2021-01" db="EMBL/GenBank/DDBJ databases">
        <title>Streptomyces acididurans sp. nov., isolated from a peat swamp forest soil.</title>
        <authorList>
            <person name="Chantavorakit T."/>
            <person name="Duangmal K."/>
        </authorList>
    </citation>
    <scope>NUCLEOTIDE SEQUENCE [LARGE SCALE GENOMIC DNA]</scope>
    <source>
        <strain evidence="2 3">KK5PA1</strain>
    </source>
</reference>
<dbReference type="InterPro" id="IPR029063">
    <property type="entry name" value="SAM-dependent_MTases_sf"/>
</dbReference>
<accession>A0ABS2TM94</accession>
<proteinExistence type="predicted"/>
<dbReference type="Pfam" id="PF08241">
    <property type="entry name" value="Methyltransf_11"/>
    <property type="match status" value="1"/>
</dbReference>
<feature type="domain" description="Methyltransferase type 11" evidence="1">
    <location>
        <begin position="86"/>
        <end position="183"/>
    </location>
</feature>
<dbReference type="Gene3D" id="3.40.50.150">
    <property type="entry name" value="Vaccinia Virus protein VP39"/>
    <property type="match status" value="1"/>
</dbReference>
<gene>
    <name evidence="2" type="ORF">ITX44_06145</name>
</gene>
<keyword evidence="3" id="KW-1185">Reference proteome</keyword>
<organism evidence="2 3">
    <name type="scientific">Actinacidiphila acididurans</name>
    <dbReference type="NCBI Taxonomy" id="2784346"/>
    <lineage>
        <taxon>Bacteria</taxon>
        <taxon>Bacillati</taxon>
        <taxon>Actinomycetota</taxon>
        <taxon>Actinomycetes</taxon>
        <taxon>Kitasatosporales</taxon>
        <taxon>Streptomycetaceae</taxon>
        <taxon>Actinacidiphila</taxon>
    </lineage>
</organism>
<dbReference type="InterPro" id="IPR050508">
    <property type="entry name" value="Methyltransf_Superfamily"/>
</dbReference>
<evidence type="ECO:0000313" key="2">
    <source>
        <dbReference type="EMBL" id="MBM9504121.1"/>
    </source>
</evidence>
<comment type="caution">
    <text evidence="2">The sequence shown here is derived from an EMBL/GenBank/DDBJ whole genome shotgun (WGS) entry which is preliminary data.</text>
</comment>
<evidence type="ECO:0000259" key="1">
    <source>
        <dbReference type="Pfam" id="PF08241"/>
    </source>
</evidence>
<sequence>MLRWRKSEPPPLDLCEPCPLDLFTGPLWQQARGVDTTTKAGTEQRRAAGYVHGYSTGEARRLGEQADTLAALLHAGTRYPAGSRVLEAGCGVGAQTVHLVAASPGAQFVALDVSADSLARARSRVAAQAPGARVEWVHGDLFRLPFPDDSFDHVFVCFVLEHLADPVRALREVRRVLRPAGTMTVIEGDHGSAFFHPDSAHARAAIGHQVRLQAAAGGDALLGRRLHPLLTRAGYADVSVAPRTVYADPSRPDLVAGFTRGTFIPMIESAGDQAVAAGLTTPADWARGIADLRRTAGQDGTFHYTFFKAVAMRPDRP</sequence>
<evidence type="ECO:0000313" key="3">
    <source>
        <dbReference type="Proteomes" id="UP000749040"/>
    </source>
</evidence>
<dbReference type="PANTHER" id="PTHR42912">
    <property type="entry name" value="METHYLTRANSFERASE"/>
    <property type="match status" value="1"/>
</dbReference>
<dbReference type="InterPro" id="IPR013216">
    <property type="entry name" value="Methyltransf_11"/>
</dbReference>
<name>A0ABS2TM94_9ACTN</name>
<dbReference type="CDD" id="cd02440">
    <property type="entry name" value="AdoMet_MTases"/>
    <property type="match status" value="1"/>
</dbReference>
<dbReference type="PANTHER" id="PTHR42912:SF93">
    <property type="entry name" value="N6-ADENOSINE-METHYLTRANSFERASE TMT1A"/>
    <property type="match status" value="1"/>
</dbReference>
<dbReference type="EMBL" id="JADKYB010000003">
    <property type="protein sequence ID" value="MBM9504121.1"/>
    <property type="molecule type" value="Genomic_DNA"/>
</dbReference>
<protein>
    <submittedName>
        <fullName evidence="2">L-histidine N(Alpha)-methyltransferase</fullName>
    </submittedName>
</protein>
<dbReference type="Proteomes" id="UP000749040">
    <property type="component" value="Unassembled WGS sequence"/>
</dbReference>
<dbReference type="Gene3D" id="6.10.140.1580">
    <property type="match status" value="1"/>
</dbReference>